<dbReference type="EMBL" id="JTJO01000035">
    <property type="protein sequence ID" value="OBW98044.1"/>
    <property type="molecule type" value="Genomic_DNA"/>
</dbReference>
<dbReference type="AlphaFoldDB" id="A0A1A7P4Q1"/>
<dbReference type="Proteomes" id="UP000092643">
    <property type="component" value="Unassembled WGS sequence"/>
</dbReference>
<proteinExistence type="predicted"/>
<accession>A0A1A7P4Q1</accession>
<dbReference type="PATRIC" id="fig|750.21.peg.662"/>
<evidence type="ECO:0000313" key="2">
    <source>
        <dbReference type="Proteomes" id="UP000092643"/>
    </source>
</evidence>
<comment type="caution">
    <text evidence="1">The sequence shown here is derived from an EMBL/GenBank/DDBJ whole genome shotgun (WGS) entry which is preliminary data.</text>
</comment>
<protein>
    <submittedName>
        <fullName evidence="1">Membrane protein</fullName>
    </submittedName>
</protein>
<organism evidence="1 2">
    <name type="scientific">Gallibacterium anatis</name>
    <dbReference type="NCBI Taxonomy" id="750"/>
    <lineage>
        <taxon>Bacteria</taxon>
        <taxon>Pseudomonadati</taxon>
        <taxon>Pseudomonadota</taxon>
        <taxon>Gammaproteobacteria</taxon>
        <taxon>Pasteurellales</taxon>
        <taxon>Pasteurellaceae</taxon>
        <taxon>Gallibacterium</taxon>
    </lineage>
</organism>
<reference evidence="1 2" key="1">
    <citation type="submission" date="2014-11" db="EMBL/GenBank/DDBJ databases">
        <title>Pan-genome of Gallibacterium spp.</title>
        <authorList>
            <person name="Kudirkiene E."/>
            <person name="Bojesen A.M."/>
        </authorList>
    </citation>
    <scope>NUCLEOTIDE SEQUENCE [LARGE SCALE GENOMIC DNA]</scope>
    <source>
        <strain evidence="1 2">F 279</strain>
    </source>
</reference>
<gene>
    <name evidence="1" type="ORF">QV03_07855</name>
</gene>
<dbReference type="Pfam" id="PF05489">
    <property type="entry name" value="Phage_tail_X"/>
    <property type="match status" value="1"/>
</dbReference>
<name>A0A1A7P4Q1_9PAST</name>
<evidence type="ECO:0000313" key="1">
    <source>
        <dbReference type="EMBL" id="OBW98044.1"/>
    </source>
</evidence>
<dbReference type="OrthoDB" id="8602627at2"/>
<dbReference type="RefSeq" id="WP_065232444.1">
    <property type="nucleotide sequence ID" value="NZ_JTJN01000012.1"/>
</dbReference>
<dbReference type="InterPro" id="IPR008861">
    <property type="entry name" value="GpX-like"/>
</dbReference>
<sequence>MNKVIQHTISEGERWDLLAYRYYGDIGEINRLINANPHLSFCEVLPRGETLYVPIIQVKTDSQADLPPWMQGESE</sequence>